<reference evidence="2" key="1">
    <citation type="submission" date="2023-05" db="EMBL/GenBank/DDBJ databases">
        <title>High-quality long-read genome of Scophthalmus maximus.</title>
        <authorList>
            <person name="Lien S."/>
            <person name="Martinez P."/>
        </authorList>
    </citation>
    <scope>NUCLEOTIDE SEQUENCE [LARGE SCALE GENOMIC DNA]</scope>
</reference>
<dbReference type="AlphaFoldDB" id="A0A8D3D5E8"/>
<evidence type="ECO:0000313" key="3">
    <source>
        <dbReference type="Proteomes" id="UP000694558"/>
    </source>
</evidence>
<name>A0A8D3D5E8_SCOMX</name>
<feature type="region of interest" description="Disordered" evidence="1">
    <location>
        <begin position="96"/>
        <end position="117"/>
    </location>
</feature>
<accession>A0A8D3D5E8</accession>
<reference evidence="2" key="2">
    <citation type="submission" date="2025-08" db="UniProtKB">
        <authorList>
            <consortium name="Ensembl"/>
        </authorList>
    </citation>
    <scope>IDENTIFICATION</scope>
</reference>
<evidence type="ECO:0000256" key="1">
    <source>
        <dbReference type="SAM" id="MobiDB-lite"/>
    </source>
</evidence>
<dbReference type="Proteomes" id="UP000694558">
    <property type="component" value="Chromosome 17"/>
</dbReference>
<feature type="compositionally biased region" description="Low complexity" evidence="1">
    <location>
        <begin position="99"/>
        <end position="117"/>
    </location>
</feature>
<protein>
    <submittedName>
        <fullName evidence="2">Uncharacterized protein</fullName>
    </submittedName>
</protein>
<sequence length="117" mass="13438">LSTMLSRSWSSRYNRMALQCLYLYLFQNKVVLSQIVTKGAQQKIFNFQERLFHVLTLYIIYKKGKVVFLVVMSSPHCTGLPMFSQHLTRMCVYNNEGRSSAPRTTSSTSESTPLQSS</sequence>
<organism evidence="2 3">
    <name type="scientific">Scophthalmus maximus</name>
    <name type="common">Turbot</name>
    <name type="synonym">Psetta maxima</name>
    <dbReference type="NCBI Taxonomy" id="52904"/>
    <lineage>
        <taxon>Eukaryota</taxon>
        <taxon>Metazoa</taxon>
        <taxon>Chordata</taxon>
        <taxon>Craniata</taxon>
        <taxon>Vertebrata</taxon>
        <taxon>Euteleostomi</taxon>
        <taxon>Actinopterygii</taxon>
        <taxon>Neopterygii</taxon>
        <taxon>Teleostei</taxon>
        <taxon>Neoteleostei</taxon>
        <taxon>Acanthomorphata</taxon>
        <taxon>Carangaria</taxon>
        <taxon>Pleuronectiformes</taxon>
        <taxon>Pleuronectoidei</taxon>
        <taxon>Scophthalmidae</taxon>
        <taxon>Scophthalmus</taxon>
    </lineage>
</organism>
<dbReference type="Ensembl" id="ENSSMAT00000039103.1">
    <property type="protein sequence ID" value="ENSSMAP00000054757.1"/>
    <property type="gene ID" value="ENSSMAG00000026236.1"/>
</dbReference>
<proteinExistence type="predicted"/>
<evidence type="ECO:0000313" key="2">
    <source>
        <dbReference type="Ensembl" id="ENSSMAP00000054757.1"/>
    </source>
</evidence>